<organism evidence="1">
    <name type="scientific">marine metagenome</name>
    <dbReference type="NCBI Taxonomy" id="408172"/>
    <lineage>
        <taxon>unclassified sequences</taxon>
        <taxon>metagenomes</taxon>
        <taxon>ecological metagenomes</taxon>
    </lineage>
</organism>
<dbReference type="EMBL" id="UINC01189373">
    <property type="protein sequence ID" value="SVE03029.1"/>
    <property type="molecule type" value="Genomic_DNA"/>
</dbReference>
<feature type="non-terminal residue" evidence="1">
    <location>
        <position position="54"/>
    </location>
</feature>
<accession>A0A383A625</accession>
<evidence type="ECO:0000313" key="1">
    <source>
        <dbReference type="EMBL" id="SVE03029.1"/>
    </source>
</evidence>
<reference evidence="1" key="1">
    <citation type="submission" date="2018-05" db="EMBL/GenBank/DDBJ databases">
        <authorList>
            <person name="Lanie J.A."/>
            <person name="Ng W.-L."/>
            <person name="Kazmierczak K.M."/>
            <person name="Andrzejewski T.M."/>
            <person name="Davidsen T.M."/>
            <person name="Wayne K.J."/>
            <person name="Tettelin H."/>
            <person name="Glass J.I."/>
            <person name="Rusch D."/>
            <person name="Podicherti R."/>
            <person name="Tsui H.-C.T."/>
            <person name="Winkler M.E."/>
        </authorList>
    </citation>
    <scope>NUCLEOTIDE SEQUENCE</scope>
</reference>
<dbReference type="AlphaFoldDB" id="A0A383A625"/>
<sequence length="54" mass="5868">MPKLAVGPISILPPSATAQGIFQPEKGSGYQLVEGEHVPENEAIEHWAIQMLTR</sequence>
<name>A0A383A625_9ZZZZ</name>
<proteinExistence type="predicted"/>
<protein>
    <submittedName>
        <fullName evidence="1">Uncharacterized protein</fullName>
    </submittedName>
</protein>
<gene>
    <name evidence="1" type="ORF">METZ01_LOCUS455883</name>
</gene>